<protein>
    <submittedName>
        <fullName evidence="2">Uncharacterized protein</fullName>
    </submittedName>
</protein>
<reference evidence="2" key="1">
    <citation type="submission" date="2021-01" db="EMBL/GenBank/DDBJ databases">
        <authorList>
            <person name="Corre E."/>
            <person name="Pelletier E."/>
            <person name="Niang G."/>
            <person name="Scheremetjew M."/>
            <person name="Finn R."/>
            <person name="Kale V."/>
            <person name="Holt S."/>
            <person name="Cochrane G."/>
            <person name="Meng A."/>
            <person name="Brown T."/>
            <person name="Cohen L."/>
        </authorList>
    </citation>
    <scope>NUCLEOTIDE SEQUENCE</scope>
    <source>
        <strain evidence="2">MM31A-1</strain>
    </source>
</reference>
<sequence>MMATLDKRWKKNQGACVVALERSKELKPTAPLDGSDDGVAEGSSDGRGLGLARLRAWCNMKGLDLDGNLFSAICSIVVPSIIIFPTLLARHWSSKLGPIAE</sequence>
<evidence type="ECO:0000256" key="1">
    <source>
        <dbReference type="SAM" id="Phobius"/>
    </source>
</evidence>
<feature type="transmembrane region" description="Helical" evidence="1">
    <location>
        <begin position="69"/>
        <end position="89"/>
    </location>
</feature>
<gene>
    <name evidence="2" type="ORF">CDEB00056_LOCUS12051</name>
</gene>
<dbReference type="EMBL" id="HBIO01015622">
    <property type="protein sequence ID" value="CAE0467199.1"/>
    <property type="molecule type" value="Transcribed_RNA"/>
</dbReference>
<keyword evidence="1" id="KW-0472">Membrane</keyword>
<dbReference type="AlphaFoldDB" id="A0A7S3Q699"/>
<organism evidence="2">
    <name type="scientific">Chaetoceros debilis</name>
    <dbReference type="NCBI Taxonomy" id="122233"/>
    <lineage>
        <taxon>Eukaryota</taxon>
        <taxon>Sar</taxon>
        <taxon>Stramenopiles</taxon>
        <taxon>Ochrophyta</taxon>
        <taxon>Bacillariophyta</taxon>
        <taxon>Coscinodiscophyceae</taxon>
        <taxon>Chaetocerotophycidae</taxon>
        <taxon>Chaetocerotales</taxon>
        <taxon>Chaetocerotaceae</taxon>
        <taxon>Chaetoceros</taxon>
    </lineage>
</organism>
<keyword evidence="1" id="KW-0812">Transmembrane</keyword>
<accession>A0A7S3Q699</accession>
<proteinExistence type="predicted"/>
<evidence type="ECO:0000313" key="2">
    <source>
        <dbReference type="EMBL" id="CAE0467199.1"/>
    </source>
</evidence>
<keyword evidence="1" id="KW-1133">Transmembrane helix</keyword>
<name>A0A7S3Q699_9STRA</name>